<evidence type="ECO:0000256" key="4">
    <source>
        <dbReference type="SAM" id="Phobius"/>
    </source>
</evidence>
<dbReference type="KEGG" id="fll:EI427_23335"/>
<dbReference type="PROSITE" id="PS51904">
    <property type="entry name" value="GLYCOSYL_HYDROL_F25_2"/>
    <property type="match status" value="1"/>
</dbReference>
<name>A0A3Q9FPU9_9BACT</name>
<dbReference type="PANTHER" id="PTHR34135:SF2">
    <property type="entry name" value="LYSOZYME"/>
    <property type="match status" value="1"/>
</dbReference>
<keyword evidence="6" id="KW-1185">Reference proteome</keyword>
<gene>
    <name evidence="5" type="ORF">EI427_23335</name>
</gene>
<keyword evidence="2 5" id="KW-0378">Hydrolase</keyword>
<protein>
    <submittedName>
        <fullName evidence="5">Glycoside hydrolase family 25 protein</fullName>
    </submittedName>
</protein>
<dbReference type="InterPro" id="IPR017853">
    <property type="entry name" value="GH"/>
</dbReference>
<evidence type="ECO:0000256" key="2">
    <source>
        <dbReference type="ARBA" id="ARBA00022801"/>
    </source>
</evidence>
<dbReference type="PANTHER" id="PTHR34135">
    <property type="entry name" value="LYSOZYME"/>
    <property type="match status" value="1"/>
</dbReference>
<dbReference type="EMBL" id="CP034563">
    <property type="protein sequence ID" value="AZQ65149.1"/>
    <property type="molecule type" value="Genomic_DNA"/>
</dbReference>
<dbReference type="RefSeq" id="WP_126619584.1">
    <property type="nucleotide sequence ID" value="NZ_CP034563.1"/>
</dbReference>
<dbReference type="SMART" id="SM00641">
    <property type="entry name" value="Glyco_25"/>
    <property type="match status" value="1"/>
</dbReference>
<proteinExistence type="inferred from homology"/>
<dbReference type="OrthoDB" id="9798192at2"/>
<dbReference type="GO" id="GO:0009253">
    <property type="term" value="P:peptidoglycan catabolic process"/>
    <property type="evidence" value="ECO:0007669"/>
    <property type="project" value="InterPro"/>
</dbReference>
<dbReference type="InterPro" id="IPR018077">
    <property type="entry name" value="Glyco_hydro_fam25_subgr"/>
</dbReference>
<feature type="transmembrane region" description="Helical" evidence="4">
    <location>
        <begin position="7"/>
        <end position="25"/>
    </location>
</feature>
<comment type="similarity">
    <text evidence="1">Belongs to the glycosyl hydrolase 25 family.</text>
</comment>
<dbReference type="AlphaFoldDB" id="A0A3Q9FPU9"/>
<evidence type="ECO:0000313" key="5">
    <source>
        <dbReference type="EMBL" id="AZQ65149.1"/>
    </source>
</evidence>
<keyword evidence="4" id="KW-0812">Transmembrane</keyword>
<evidence type="ECO:0000256" key="3">
    <source>
        <dbReference type="ARBA" id="ARBA00023295"/>
    </source>
</evidence>
<keyword evidence="4" id="KW-1133">Transmembrane helix</keyword>
<sequence length="278" mass="32315">MTKKVNILPFSSFLLLFFMGFGLYLKVNPEAYKIFAPYIRKSLDVALNVRDFVEVPFYKSVVGYGVKLPEKYKVHGIDVSHHQKLIDWDRVANMHAQNASIKFAYIKATEGADHKDRHFDRNRKNAKDKDILFGPYHFFRPQTSGTQQADYFIKTVGKLSHNDLIPVVDVEVTDGVDPKLMRDRLADFVLLIEQEWGVKPMIYTGDSFYKDYFKGHFKKYRIWIANYGEKTQAPKNRWTVWQHTQSASIDGIPSKVDMNVFDGDWDSFKKSLIIGLQK</sequence>
<evidence type="ECO:0000313" key="6">
    <source>
        <dbReference type="Proteomes" id="UP000267268"/>
    </source>
</evidence>
<dbReference type="GO" id="GO:0003796">
    <property type="term" value="F:lysozyme activity"/>
    <property type="evidence" value="ECO:0007669"/>
    <property type="project" value="InterPro"/>
</dbReference>
<keyword evidence="3" id="KW-0326">Glycosidase</keyword>
<dbReference type="GO" id="GO:0016998">
    <property type="term" value="P:cell wall macromolecule catabolic process"/>
    <property type="evidence" value="ECO:0007669"/>
    <property type="project" value="InterPro"/>
</dbReference>
<dbReference type="Proteomes" id="UP000267268">
    <property type="component" value="Chromosome 2"/>
</dbReference>
<dbReference type="SUPFAM" id="SSF51445">
    <property type="entry name" value="(Trans)glycosidases"/>
    <property type="match status" value="1"/>
</dbReference>
<evidence type="ECO:0000256" key="1">
    <source>
        <dbReference type="ARBA" id="ARBA00010646"/>
    </source>
</evidence>
<dbReference type="Pfam" id="PF01183">
    <property type="entry name" value="Glyco_hydro_25"/>
    <property type="match status" value="1"/>
</dbReference>
<reference evidence="5 6" key="1">
    <citation type="submission" date="2018-12" db="EMBL/GenBank/DDBJ databases">
        <title>Flammeovirga pectinis sp. nov., isolated from the gut of the Korean scallop, Patinopecten yessoensis.</title>
        <authorList>
            <person name="Bae J.-W."/>
            <person name="Jeong Y.-S."/>
            <person name="Kang W."/>
        </authorList>
    </citation>
    <scope>NUCLEOTIDE SEQUENCE [LARGE SCALE GENOMIC DNA]</scope>
    <source>
        <strain evidence="5 6">L12M1</strain>
    </source>
</reference>
<accession>A0A3Q9FPU9</accession>
<dbReference type="Gene3D" id="3.20.20.80">
    <property type="entry name" value="Glycosidases"/>
    <property type="match status" value="1"/>
</dbReference>
<organism evidence="5 6">
    <name type="scientific">Flammeovirga pectinis</name>
    <dbReference type="NCBI Taxonomy" id="2494373"/>
    <lineage>
        <taxon>Bacteria</taxon>
        <taxon>Pseudomonadati</taxon>
        <taxon>Bacteroidota</taxon>
        <taxon>Cytophagia</taxon>
        <taxon>Cytophagales</taxon>
        <taxon>Flammeovirgaceae</taxon>
        <taxon>Flammeovirga</taxon>
    </lineage>
</organism>
<keyword evidence="4" id="KW-0472">Membrane</keyword>
<dbReference type="InterPro" id="IPR002053">
    <property type="entry name" value="Glyco_hydro_25"/>
</dbReference>
<dbReference type="GO" id="GO:0016052">
    <property type="term" value="P:carbohydrate catabolic process"/>
    <property type="evidence" value="ECO:0007669"/>
    <property type="project" value="TreeGrafter"/>
</dbReference>